<reference evidence="2 3" key="1">
    <citation type="journal article" date="2019" name="Sci. Rep.">
        <title>Orb-weaving spider Araneus ventricosus genome elucidates the spidroin gene catalogue.</title>
        <authorList>
            <person name="Kono N."/>
            <person name="Nakamura H."/>
            <person name="Ohtoshi R."/>
            <person name="Moran D.A.P."/>
            <person name="Shinohara A."/>
            <person name="Yoshida Y."/>
            <person name="Fujiwara M."/>
            <person name="Mori M."/>
            <person name="Tomita M."/>
            <person name="Arakawa K."/>
        </authorList>
    </citation>
    <scope>NUCLEOTIDE SEQUENCE [LARGE SCALE GENOMIC DNA]</scope>
</reference>
<dbReference type="Proteomes" id="UP000499080">
    <property type="component" value="Unassembled WGS sequence"/>
</dbReference>
<dbReference type="EMBL" id="BGPR01000303">
    <property type="protein sequence ID" value="GBM11687.1"/>
    <property type="molecule type" value="Genomic_DNA"/>
</dbReference>
<organism evidence="2 3">
    <name type="scientific">Araneus ventricosus</name>
    <name type="common">Orbweaver spider</name>
    <name type="synonym">Epeira ventricosa</name>
    <dbReference type="NCBI Taxonomy" id="182803"/>
    <lineage>
        <taxon>Eukaryota</taxon>
        <taxon>Metazoa</taxon>
        <taxon>Ecdysozoa</taxon>
        <taxon>Arthropoda</taxon>
        <taxon>Chelicerata</taxon>
        <taxon>Arachnida</taxon>
        <taxon>Araneae</taxon>
        <taxon>Araneomorphae</taxon>
        <taxon>Entelegynae</taxon>
        <taxon>Araneoidea</taxon>
        <taxon>Araneidae</taxon>
        <taxon>Araneus</taxon>
    </lineage>
</organism>
<dbReference type="AlphaFoldDB" id="A0A4Y2D6E1"/>
<accession>A0A4Y2D6E1</accession>
<keyword evidence="3" id="KW-1185">Reference proteome</keyword>
<name>A0A4Y2D6E1_ARAVE</name>
<sequence>MKKCDKILNKEAHQRSSASHRLASIPRGLRTPVTSAESRAEILTSNLHQIIRSRISKSISPFPPKLETFKLLRPAPMRRGRNVKSQGFIGLLTAASNRKPRSLSHLIIGRGSEPKGFL</sequence>
<proteinExistence type="predicted"/>
<evidence type="ECO:0000313" key="3">
    <source>
        <dbReference type="Proteomes" id="UP000499080"/>
    </source>
</evidence>
<comment type="caution">
    <text evidence="2">The sequence shown here is derived from an EMBL/GenBank/DDBJ whole genome shotgun (WGS) entry which is preliminary data.</text>
</comment>
<evidence type="ECO:0000256" key="1">
    <source>
        <dbReference type="SAM" id="MobiDB-lite"/>
    </source>
</evidence>
<feature type="region of interest" description="Disordered" evidence="1">
    <location>
        <begin position="10"/>
        <end position="30"/>
    </location>
</feature>
<protein>
    <submittedName>
        <fullName evidence="2">Uncharacterized protein</fullName>
    </submittedName>
</protein>
<gene>
    <name evidence="2" type="ORF">AVEN_75645_1</name>
</gene>
<evidence type="ECO:0000313" key="2">
    <source>
        <dbReference type="EMBL" id="GBM11687.1"/>
    </source>
</evidence>